<name>A0A544BMF2_VIBCL</name>
<protein>
    <submittedName>
        <fullName evidence="1">DUF3709 domain-containing protein</fullName>
    </submittedName>
</protein>
<dbReference type="RefSeq" id="WP_080478954.1">
    <property type="nucleotide sequence ID" value="NZ_CP053797.1"/>
</dbReference>
<organism evidence="1 2">
    <name type="scientific">Vibrio cholerae</name>
    <dbReference type="NCBI Taxonomy" id="666"/>
    <lineage>
        <taxon>Bacteria</taxon>
        <taxon>Pseudomonadati</taxon>
        <taxon>Pseudomonadota</taxon>
        <taxon>Gammaproteobacteria</taxon>
        <taxon>Vibrionales</taxon>
        <taxon>Vibrionaceae</taxon>
        <taxon>Vibrio</taxon>
    </lineage>
</organism>
<evidence type="ECO:0000313" key="2">
    <source>
        <dbReference type="Proteomes" id="UP000319979"/>
    </source>
</evidence>
<sequence length="107" mass="12167">MSAIQYCLSLPNEAAMYLVLKIQRYCLIEMLSLRGVNVAGSSRFEQFGAFTYRLKVCRQLSIVFRCLMKRQCVCRCKFQCYCLIELSCPCVVSGFVGEAFHIGLVAK</sequence>
<comment type="caution">
    <text evidence="1">The sequence shown here is derived from an EMBL/GenBank/DDBJ whole genome shotgun (WGS) entry which is preliminary data.</text>
</comment>
<accession>A0A544BMF2</accession>
<reference evidence="1 2" key="1">
    <citation type="submission" date="2019-07" db="EMBL/GenBank/DDBJ databases">
        <title>Phenotypic and genotypic antimicrobial resistance traits of Vibrio cholerae non-O1/non-O139 isolated from a large Austrian lake frequently associated with cases of infection.</title>
        <authorList>
            <person name="Lepuschitz S."/>
            <person name="Baron S."/>
            <person name="Larvor E."/>
            <person name="Granier S."/>
            <person name="Pretzer C."/>
            <person name="Mach R.L."/>
            <person name="Farnleitner A.H."/>
            <person name="Ruppitsch W."/>
            <person name="Pleininger S."/>
            <person name="Indra A."/>
            <person name="Kirschner A.K.T."/>
        </authorList>
    </citation>
    <scope>NUCLEOTIDE SEQUENCE [LARGE SCALE GENOMIC DNA]</scope>
    <source>
        <strain evidence="1 2">A12JL36W90</strain>
    </source>
</reference>
<dbReference type="AlphaFoldDB" id="A0A544BMF2"/>
<dbReference type="InterPro" id="IPR022178">
    <property type="entry name" value="DUF3709"/>
</dbReference>
<dbReference type="EMBL" id="VIOS01000201">
    <property type="protein sequence ID" value="TQP07544.1"/>
    <property type="molecule type" value="Genomic_DNA"/>
</dbReference>
<proteinExistence type="predicted"/>
<dbReference type="Proteomes" id="UP000319979">
    <property type="component" value="Unassembled WGS sequence"/>
</dbReference>
<gene>
    <name evidence="1" type="ORF">FLM02_19965</name>
</gene>
<dbReference type="Pfam" id="PF12493">
    <property type="entry name" value="DUF3709"/>
    <property type="match status" value="1"/>
</dbReference>
<evidence type="ECO:0000313" key="1">
    <source>
        <dbReference type="EMBL" id="TQP07544.1"/>
    </source>
</evidence>